<evidence type="ECO:0000259" key="3">
    <source>
        <dbReference type="PROSITE" id="PS00036"/>
    </source>
</evidence>
<dbReference type="Proteomes" id="UP000243723">
    <property type="component" value="Unassembled WGS sequence"/>
</dbReference>
<dbReference type="SUPFAM" id="SSF57959">
    <property type="entry name" value="Leucine zipper domain"/>
    <property type="match status" value="1"/>
</dbReference>
<dbReference type="Pfam" id="PF07716">
    <property type="entry name" value="bZIP_2"/>
    <property type="match status" value="1"/>
</dbReference>
<evidence type="ECO:0000313" key="6">
    <source>
        <dbReference type="Proteomes" id="UP000243723"/>
    </source>
</evidence>
<feature type="compositionally biased region" description="Polar residues" evidence="2">
    <location>
        <begin position="146"/>
        <end position="157"/>
    </location>
</feature>
<dbReference type="CDD" id="cd12193">
    <property type="entry name" value="bZIP_GCN4"/>
    <property type="match status" value="1"/>
</dbReference>
<feature type="domain" description="BZIP" evidence="3">
    <location>
        <begin position="184"/>
        <end position="198"/>
    </location>
</feature>
<evidence type="ECO:0000256" key="2">
    <source>
        <dbReference type="SAM" id="MobiDB-lite"/>
    </source>
</evidence>
<dbReference type="EMBL" id="NHZQ01000412">
    <property type="protein sequence ID" value="PSK37470.1"/>
    <property type="molecule type" value="Genomic_DNA"/>
</dbReference>
<evidence type="ECO:0000313" key="4">
    <source>
        <dbReference type="EMBL" id="PSK37470.1"/>
    </source>
</evidence>
<reference evidence="4 6" key="1">
    <citation type="submission" date="2017-05" db="EMBL/GenBank/DDBJ databases">
        <title>Draft genome sequence of Elsinoe australis.</title>
        <authorList>
            <person name="Cheng Q."/>
        </authorList>
    </citation>
    <scope>NUCLEOTIDE SEQUENCE [LARGE SCALE GENOMIC DNA]</scope>
    <source>
        <strain evidence="4 6">NL1</strain>
    </source>
</reference>
<feature type="region of interest" description="Disordered" evidence="2">
    <location>
        <begin position="117"/>
        <end position="163"/>
    </location>
</feature>
<proteinExistence type="predicted"/>
<dbReference type="InterPro" id="IPR004827">
    <property type="entry name" value="bZIP"/>
</dbReference>
<dbReference type="InterPro" id="IPR046347">
    <property type="entry name" value="bZIP_sf"/>
</dbReference>
<protein>
    <submittedName>
        <fullName evidence="4 5">Cross-pathway control protein</fullName>
    </submittedName>
</protein>
<evidence type="ECO:0000313" key="7">
    <source>
        <dbReference type="Proteomes" id="UP000308133"/>
    </source>
</evidence>
<sequence>MGGEINVAYEGANLDMATTDYSNFSWDELCSSTESLPVNNNFTAINNNDTSVGTISPKDLLMDGGSVPPSAAFTNLTTPGSAYLDTPDDFIETSPMFDSLDAPETWPSLFPEDVQASPAAPEMSRTVSNSSQIVVHPGGQSRKRSSNASPLTSTIRPSSVAGISKREKPLPAIVVDPNDPVAVKRARNTAAARKSREKKFTEMETYRQKIAELEQEVEHWKALALSKSG</sequence>
<comment type="caution">
    <text evidence="4">The sequence shown here is derived from an EMBL/GenBank/DDBJ whole genome shotgun (WGS) entry which is preliminary data.</text>
</comment>
<keyword evidence="1" id="KW-0175">Coiled coil</keyword>
<feature type="coiled-coil region" evidence="1">
    <location>
        <begin position="196"/>
        <end position="223"/>
    </location>
</feature>
<keyword evidence="6" id="KW-1185">Reference proteome</keyword>
<accession>A0A2P7YNG3</accession>
<dbReference type="AlphaFoldDB" id="A0A2P7YNG3"/>
<dbReference type="STRING" id="40998.A0A2P7YNG3"/>
<name>A0A2P7YNG3_9PEZI</name>
<dbReference type="OrthoDB" id="5419235at2759"/>
<organism evidence="4 6">
    <name type="scientific">Elsinoe australis</name>
    <dbReference type="NCBI Taxonomy" id="40998"/>
    <lineage>
        <taxon>Eukaryota</taxon>
        <taxon>Fungi</taxon>
        <taxon>Dikarya</taxon>
        <taxon>Ascomycota</taxon>
        <taxon>Pezizomycotina</taxon>
        <taxon>Dothideomycetes</taxon>
        <taxon>Dothideomycetidae</taxon>
        <taxon>Myriangiales</taxon>
        <taxon>Elsinoaceae</taxon>
        <taxon>Elsinoe</taxon>
    </lineage>
</organism>
<dbReference type="GO" id="GO:0003700">
    <property type="term" value="F:DNA-binding transcription factor activity"/>
    <property type="evidence" value="ECO:0007669"/>
    <property type="project" value="InterPro"/>
</dbReference>
<dbReference type="Proteomes" id="UP000308133">
    <property type="component" value="Unassembled WGS sequence"/>
</dbReference>
<gene>
    <name evidence="4" type="ORF">B9Z65_2212</name>
    <name evidence="5" type="ORF">C1H76_3860</name>
</gene>
<evidence type="ECO:0000313" key="5">
    <source>
        <dbReference type="EMBL" id="TKX23922.1"/>
    </source>
</evidence>
<reference evidence="5 7" key="2">
    <citation type="submission" date="2018-02" db="EMBL/GenBank/DDBJ databases">
        <title>Draft genome sequences of Elsinoe sp., causing black scab on jojoba.</title>
        <authorList>
            <person name="Stodart B."/>
            <person name="Jeffress S."/>
            <person name="Ash G."/>
            <person name="Arun Chinnappa K."/>
        </authorList>
    </citation>
    <scope>NUCLEOTIDE SEQUENCE [LARGE SCALE GENOMIC DNA]</scope>
    <source>
        <strain evidence="5 7">Hillstone_2</strain>
    </source>
</reference>
<dbReference type="Gene3D" id="3.30.160.60">
    <property type="entry name" value="Classic Zinc Finger"/>
    <property type="match status" value="1"/>
</dbReference>
<dbReference type="PROSITE" id="PS00036">
    <property type="entry name" value="BZIP_BASIC"/>
    <property type="match status" value="1"/>
</dbReference>
<evidence type="ECO:0000256" key="1">
    <source>
        <dbReference type="SAM" id="Coils"/>
    </source>
</evidence>
<dbReference type="EMBL" id="PTQR01000050">
    <property type="protein sequence ID" value="TKX23922.1"/>
    <property type="molecule type" value="Genomic_DNA"/>
</dbReference>